<dbReference type="EMBL" id="BARW01027119">
    <property type="protein sequence ID" value="GAJ12926.1"/>
    <property type="molecule type" value="Genomic_DNA"/>
</dbReference>
<gene>
    <name evidence="1" type="ORF">S12H4_44077</name>
</gene>
<proteinExistence type="predicted"/>
<dbReference type="AlphaFoldDB" id="X1VF42"/>
<name>X1VF42_9ZZZZ</name>
<feature type="non-terminal residue" evidence="1">
    <location>
        <position position="258"/>
    </location>
</feature>
<feature type="non-terminal residue" evidence="1">
    <location>
        <position position="1"/>
    </location>
</feature>
<protein>
    <submittedName>
        <fullName evidence="1">Uncharacterized protein</fullName>
    </submittedName>
</protein>
<accession>X1VF42</accession>
<evidence type="ECO:0000313" key="1">
    <source>
        <dbReference type="EMBL" id="GAJ12926.1"/>
    </source>
</evidence>
<reference evidence="1" key="1">
    <citation type="journal article" date="2014" name="Front. Microbiol.">
        <title>High frequency of phylogenetically diverse reductive dehalogenase-homologous genes in deep subseafloor sedimentary metagenomes.</title>
        <authorList>
            <person name="Kawai M."/>
            <person name="Futagami T."/>
            <person name="Toyoda A."/>
            <person name="Takaki Y."/>
            <person name="Nishi S."/>
            <person name="Hori S."/>
            <person name="Arai W."/>
            <person name="Tsubouchi T."/>
            <person name="Morono Y."/>
            <person name="Uchiyama I."/>
            <person name="Ito T."/>
            <person name="Fujiyama A."/>
            <person name="Inagaki F."/>
            <person name="Takami H."/>
        </authorList>
    </citation>
    <scope>NUCLEOTIDE SEQUENCE</scope>
    <source>
        <strain evidence="1">Expedition CK06-06</strain>
    </source>
</reference>
<sequence>YARALPSDTQQFLSIDEAASYQLEGKESARIWPQQSSRWFAEVSRDVLDLVEQAQERIGRKKNKEFDSTLVDLKILANLALYHSHRANAGVSWALFKHRNDINALDDAIGQETRAIAAWEKLVEAAGDVYNDNLMMGREGAGLSGHWRDELVKLRKGLEKLQLQRKSFRPTVTGDKPLISHVPIRKTVPTVGLAVRATVSSKEPIANVKVAYGYGQGKYKYAEMKQIKPYIYRTLIPGSQIKEGLDYFIEAVDETGNR</sequence>
<organism evidence="1">
    <name type="scientific">marine sediment metagenome</name>
    <dbReference type="NCBI Taxonomy" id="412755"/>
    <lineage>
        <taxon>unclassified sequences</taxon>
        <taxon>metagenomes</taxon>
        <taxon>ecological metagenomes</taxon>
    </lineage>
</organism>
<comment type="caution">
    <text evidence="1">The sequence shown here is derived from an EMBL/GenBank/DDBJ whole genome shotgun (WGS) entry which is preliminary data.</text>
</comment>